<evidence type="ECO:0000313" key="2">
    <source>
        <dbReference type="EMBL" id="PJF31917.1"/>
    </source>
</evidence>
<reference evidence="2 3" key="1">
    <citation type="submission" date="2017-11" db="EMBL/GenBank/DDBJ databases">
        <title>Evolution of Phototrophy in the Chloroflexi Phylum Driven by Horizontal Gene Transfer.</title>
        <authorList>
            <person name="Ward L.M."/>
            <person name="Hemp J."/>
            <person name="Shih P.M."/>
            <person name="Mcglynn S.E."/>
            <person name="Fischer W."/>
        </authorList>
    </citation>
    <scope>NUCLEOTIDE SEQUENCE [LARGE SCALE GENOMIC DNA]</scope>
    <source>
        <strain evidence="2">CP2_2F</strain>
    </source>
</reference>
<dbReference type="PANTHER" id="PTHR37804:SF1">
    <property type="entry name" value="CDAA REGULATORY PROTEIN CDAR"/>
    <property type="match status" value="1"/>
</dbReference>
<dbReference type="Gene3D" id="2.170.120.30">
    <property type="match status" value="2"/>
</dbReference>
<comment type="caution">
    <text evidence="2">The sequence shown here is derived from an EMBL/GenBank/DDBJ whole genome shotgun (WGS) entry which is preliminary data.</text>
</comment>
<dbReference type="EMBL" id="PGTK01000002">
    <property type="protein sequence ID" value="PJF31917.1"/>
    <property type="molecule type" value="Genomic_DNA"/>
</dbReference>
<dbReference type="InterPro" id="IPR012505">
    <property type="entry name" value="YbbR"/>
</dbReference>
<evidence type="ECO:0000313" key="3">
    <source>
        <dbReference type="Proteomes" id="UP000228921"/>
    </source>
</evidence>
<feature type="transmembrane region" description="Helical" evidence="1">
    <location>
        <begin position="12"/>
        <end position="32"/>
    </location>
</feature>
<dbReference type="AlphaFoldDB" id="A0A2M8P2Y8"/>
<sequence length="422" mass="45902">MQQRRTRLRFLLDNLGWLIGSLLLAFAVWYAALSARDPVEQRRLIGQVPIELRYDEGLIVANRPPTAAQVTVRGLQSVFESLELRQVKVIADLSGLPPRSEPYSIELRGSLAPEVRGAAVVAVQPSRISVQLARRAEQLKDISVQFEQAPPIGYTVTAQPAQTEVLVVGAAERVAQVAAVQVKVNVQNQRGTFTLTLPLSAVDVEGRPITDVTLTPSEVAVTVDVQQRADVTELAVEPRLIGELPSGYLRVNQTWSPRRVFVRGDRRAIEAMNGVIFTEPIDLSNRTQTFTQIVRLSVPSGVTLLEAHDITVTVEIEPVQGSREFTGIPVQIQGIDTADFAVTVQPERVNVIVRGAQVALETLNAEEIRVFVSLSGLGVGVHQVALQASVAREGFSGENVVIPNNLVEVSITARNPTPTPTP</sequence>
<gene>
    <name evidence="2" type="ORF">CUN51_02960</name>
</gene>
<dbReference type="Pfam" id="PF07949">
    <property type="entry name" value="YbbR"/>
    <property type="match status" value="3"/>
</dbReference>
<keyword evidence="1" id="KW-0812">Transmembrane</keyword>
<dbReference type="PANTHER" id="PTHR37804">
    <property type="entry name" value="CDAA REGULATORY PROTEIN CDAR"/>
    <property type="match status" value="1"/>
</dbReference>
<organism evidence="2 3">
    <name type="scientific">Candidatus Thermofonsia Clade 1 bacterium</name>
    <dbReference type="NCBI Taxonomy" id="2364210"/>
    <lineage>
        <taxon>Bacteria</taxon>
        <taxon>Bacillati</taxon>
        <taxon>Chloroflexota</taxon>
        <taxon>Candidatus Thermofontia</taxon>
        <taxon>Candidatus Thermofonsia Clade 1</taxon>
    </lineage>
</organism>
<evidence type="ECO:0000256" key="1">
    <source>
        <dbReference type="SAM" id="Phobius"/>
    </source>
</evidence>
<dbReference type="InterPro" id="IPR053154">
    <property type="entry name" value="c-di-AMP_regulator"/>
</dbReference>
<dbReference type="Proteomes" id="UP000228921">
    <property type="component" value="Unassembled WGS sequence"/>
</dbReference>
<keyword evidence="1" id="KW-1133">Transmembrane helix</keyword>
<accession>A0A2M8P2Y8</accession>
<protein>
    <recommendedName>
        <fullName evidence="4">YbbR-like domain-containing protein</fullName>
    </recommendedName>
</protein>
<name>A0A2M8P2Y8_9CHLR</name>
<evidence type="ECO:0008006" key="4">
    <source>
        <dbReference type="Google" id="ProtNLM"/>
    </source>
</evidence>
<keyword evidence="1" id="KW-0472">Membrane</keyword>
<dbReference type="Gene3D" id="2.170.120.40">
    <property type="entry name" value="YbbR-like domain"/>
    <property type="match status" value="2"/>
</dbReference>
<proteinExistence type="predicted"/>